<feature type="domain" description="AB hydrolase-1" evidence="3">
    <location>
        <begin position="4"/>
        <end position="92"/>
    </location>
</feature>
<organism evidence="4 5">
    <name type="scientific">Acanthoscelides obtectus</name>
    <name type="common">Bean weevil</name>
    <name type="synonym">Bruchus obtectus</name>
    <dbReference type="NCBI Taxonomy" id="200917"/>
    <lineage>
        <taxon>Eukaryota</taxon>
        <taxon>Metazoa</taxon>
        <taxon>Ecdysozoa</taxon>
        <taxon>Arthropoda</taxon>
        <taxon>Hexapoda</taxon>
        <taxon>Insecta</taxon>
        <taxon>Pterygota</taxon>
        <taxon>Neoptera</taxon>
        <taxon>Endopterygota</taxon>
        <taxon>Coleoptera</taxon>
        <taxon>Polyphaga</taxon>
        <taxon>Cucujiformia</taxon>
        <taxon>Chrysomeloidea</taxon>
        <taxon>Chrysomelidae</taxon>
        <taxon>Bruchinae</taxon>
        <taxon>Bruchini</taxon>
        <taxon>Acanthoscelides</taxon>
    </lineage>
</organism>
<sequence>MNNLGVFNRIIPMLEKNIGFLTWDLPGHGLSPREPAGTYCHHSSLLLSINYIKEYMKWDKFSFLGHSMGGMLTGEYTMMNPGSMDFTICVDGLKPIQITDSLKNAGRLLKMFPRINSFVTSTREPPSYTSQQVMAMTTRIHGRSIAADHAHHLLERAIKPSKIKPGTISRGIAL</sequence>
<dbReference type="GO" id="GO:0016020">
    <property type="term" value="C:membrane"/>
    <property type="evidence" value="ECO:0007669"/>
    <property type="project" value="TreeGrafter"/>
</dbReference>
<dbReference type="GO" id="GO:0016787">
    <property type="term" value="F:hydrolase activity"/>
    <property type="evidence" value="ECO:0007669"/>
    <property type="project" value="UniProtKB-KW"/>
</dbReference>
<keyword evidence="2" id="KW-0378">Hydrolase</keyword>
<protein>
    <recommendedName>
        <fullName evidence="3">AB hydrolase-1 domain-containing protein</fullName>
    </recommendedName>
</protein>
<proteinExistence type="inferred from homology"/>
<dbReference type="Pfam" id="PF00561">
    <property type="entry name" value="Abhydrolase_1"/>
    <property type="match status" value="1"/>
</dbReference>
<dbReference type="Proteomes" id="UP001152888">
    <property type="component" value="Unassembled WGS sequence"/>
</dbReference>
<dbReference type="PANTHER" id="PTHR43798:SF14">
    <property type="entry name" value="SERINE HYDROLASE-LIKE PROTEIN DDB_G0286239"/>
    <property type="match status" value="1"/>
</dbReference>
<dbReference type="AlphaFoldDB" id="A0A9P0PFN6"/>
<dbReference type="InterPro" id="IPR000073">
    <property type="entry name" value="AB_hydrolase_1"/>
</dbReference>
<gene>
    <name evidence="4" type="ORF">ACAOBT_LOCUS15755</name>
</gene>
<keyword evidence="5" id="KW-1185">Reference proteome</keyword>
<dbReference type="Gene3D" id="3.40.50.1820">
    <property type="entry name" value="alpha/beta hydrolase"/>
    <property type="match status" value="1"/>
</dbReference>
<evidence type="ECO:0000256" key="1">
    <source>
        <dbReference type="ARBA" id="ARBA00008645"/>
    </source>
</evidence>
<dbReference type="EMBL" id="CAKOFQ010006946">
    <property type="protein sequence ID" value="CAH1983804.1"/>
    <property type="molecule type" value="Genomic_DNA"/>
</dbReference>
<comment type="caution">
    <text evidence="4">The sequence shown here is derived from an EMBL/GenBank/DDBJ whole genome shotgun (WGS) entry which is preliminary data.</text>
</comment>
<dbReference type="InterPro" id="IPR029058">
    <property type="entry name" value="AB_hydrolase_fold"/>
</dbReference>
<comment type="similarity">
    <text evidence="1">Belongs to the AB hydrolase superfamily.</text>
</comment>
<accession>A0A9P0PFN6</accession>
<dbReference type="InterPro" id="IPR050266">
    <property type="entry name" value="AB_hydrolase_sf"/>
</dbReference>
<dbReference type="PANTHER" id="PTHR43798">
    <property type="entry name" value="MONOACYLGLYCEROL LIPASE"/>
    <property type="match status" value="1"/>
</dbReference>
<evidence type="ECO:0000313" key="4">
    <source>
        <dbReference type="EMBL" id="CAH1983804.1"/>
    </source>
</evidence>
<dbReference type="SUPFAM" id="SSF53474">
    <property type="entry name" value="alpha/beta-Hydrolases"/>
    <property type="match status" value="1"/>
</dbReference>
<evidence type="ECO:0000256" key="2">
    <source>
        <dbReference type="ARBA" id="ARBA00022801"/>
    </source>
</evidence>
<evidence type="ECO:0000313" key="5">
    <source>
        <dbReference type="Proteomes" id="UP001152888"/>
    </source>
</evidence>
<reference evidence="4" key="1">
    <citation type="submission" date="2022-03" db="EMBL/GenBank/DDBJ databases">
        <authorList>
            <person name="Sayadi A."/>
        </authorList>
    </citation>
    <scope>NUCLEOTIDE SEQUENCE</scope>
</reference>
<dbReference type="OrthoDB" id="6693046at2759"/>
<evidence type="ECO:0000259" key="3">
    <source>
        <dbReference type="Pfam" id="PF00561"/>
    </source>
</evidence>
<name>A0A9P0PFN6_ACAOB</name>